<gene>
    <name evidence="9" type="ORF">SMAR0320_LOCUS10715</name>
</gene>
<evidence type="ECO:0000256" key="6">
    <source>
        <dbReference type="SAM" id="MobiDB-lite"/>
    </source>
</evidence>
<comment type="similarity">
    <text evidence="2">Belongs to the major facilitator superfamily. MFSD6 family.</text>
</comment>
<name>A0A7S2PIT9_9STRA</name>
<evidence type="ECO:0000256" key="7">
    <source>
        <dbReference type="SAM" id="Phobius"/>
    </source>
</evidence>
<evidence type="ECO:0000256" key="1">
    <source>
        <dbReference type="ARBA" id="ARBA00004141"/>
    </source>
</evidence>
<sequence>MAPCLDGLALAHLDCIDGASQADFGKERMYGAVFWGVGSLCAGVGIDRFGFGFLYVMTVLTAVVSYVAIGVYLVGLRRDTTGAFVVSAVVVPPSSSSLLVTVGEEEWNGIGYLGAEQQRNPTPSSRNTSSSNPTEGENNKTSAMQLFSLICQTGYGKALLFFVFALAVGISIVDNLAFIFFDTLGSSNTMNGLTVVFTVIFEVPIFYLAPRFLQKHGPGKLLLAAGIAYIVRVLGYTVAPHMSVVLLLETLHGVSYAGGKAGSVEYIAQIAPKGYEATGQGLLIFVNYMGIVAGLFAGGHIQETLGSLAMFYVMATIVALGTVVLLIAEICLGAPKRENEGGSSYNNPDEESTNLIKSESACSSGSYGDRATESFMRKNLKYDSLNKYVKDW</sequence>
<dbReference type="InterPro" id="IPR036259">
    <property type="entry name" value="MFS_trans_sf"/>
</dbReference>
<comment type="subcellular location">
    <subcellularLocation>
        <location evidence="1">Membrane</location>
        <topology evidence="1">Multi-pass membrane protein</topology>
    </subcellularLocation>
</comment>
<dbReference type="GO" id="GO:0016020">
    <property type="term" value="C:membrane"/>
    <property type="evidence" value="ECO:0007669"/>
    <property type="project" value="UniProtKB-SubCell"/>
</dbReference>
<feature type="transmembrane region" description="Helical" evidence="7">
    <location>
        <begin position="52"/>
        <end position="74"/>
    </location>
</feature>
<evidence type="ECO:0000256" key="2">
    <source>
        <dbReference type="ARBA" id="ARBA00005241"/>
    </source>
</evidence>
<organism evidence="9">
    <name type="scientific">Skeletonema marinoi</name>
    <dbReference type="NCBI Taxonomy" id="267567"/>
    <lineage>
        <taxon>Eukaryota</taxon>
        <taxon>Sar</taxon>
        <taxon>Stramenopiles</taxon>
        <taxon>Ochrophyta</taxon>
        <taxon>Bacillariophyta</taxon>
        <taxon>Coscinodiscophyceae</taxon>
        <taxon>Thalassiosirophycidae</taxon>
        <taxon>Thalassiosirales</taxon>
        <taxon>Skeletonemataceae</taxon>
        <taxon>Skeletonema</taxon>
        <taxon>Skeletonema marinoi-dohrnii complex</taxon>
    </lineage>
</organism>
<dbReference type="PANTHER" id="PTHR16172">
    <property type="entry name" value="MAJOR FACILITATOR SUPERFAMILY DOMAIN-CONTAINING PROTEIN 6-LIKE"/>
    <property type="match status" value="1"/>
</dbReference>
<feature type="region of interest" description="Disordered" evidence="6">
    <location>
        <begin position="339"/>
        <end position="370"/>
    </location>
</feature>
<reference evidence="9" key="1">
    <citation type="submission" date="2021-01" db="EMBL/GenBank/DDBJ databases">
        <authorList>
            <person name="Corre E."/>
            <person name="Pelletier E."/>
            <person name="Niang G."/>
            <person name="Scheremetjew M."/>
            <person name="Finn R."/>
            <person name="Kale V."/>
            <person name="Holt S."/>
            <person name="Cochrane G."/>
            <person name="Meng A."/>
            <person name="Brown T."/>
            <person name="Cohen L."/>
        </authorList>
    </citation>
    <scope>NUCLEOTIDE SEQUENCE</scope>
    <source>
        <strain evidence="9">SM1012Den-03</strain>
    </source>
</reference>
<dbReference type="InterPro" id="IPR024989">
    <property type="entry name" value="MFS_assoc_dom"/>
</dbReference>
<feature type="compositionally biased region" description="Polar residues" evidence="6">
    <location>
        <begin position="341"/>
        <end position="366"/>
    </location>
</feature>
<keyword evidence="3 7" id="KW-0812">Transmembrane</keyword>
<dbReference type="AlphaFoldDB" id="A0A7S2PIT9"/>
<accession>A0A7S2PIT9</accession>
<feature type="domain" description="Major facilitator superfamily associated" evidence="8">
    <location>
        <begin position="3"/>
        <end position="312"/>
    </location>
</feature>
<feature type="transmembrane region" description="Helical" evidence="7">
    <location>
        <begin position="221"/>
        <end position="239"/>
    </location>
</feature>
<evidence type="ECO:0000313" key="9">
    <source>
        <dbReference type="EMBL" id="CAD9602146.1"/>
    </source>
</evidence>
<feature type="compositionally biased region" description="Low complexity" evidence="6">
    <location>
        <begin position="119"/>
        <end position="134"/>
    </location>
</feature>
<evidence type="ECO:0000259" key="8">
    <source>
        <dbReference type="Pfam" id="PF12832"/>
    </source>
</evidence>
<feature type="transmembrane region" description="Helical" evidence="7">
    <location>
        <begin position="158"/>
        <end position="180"/>
    </location>
</feature>
<dbReference type="PANTHER" id="PTHR16172:SF41">
    <property type="entry name" value="MAJOR FACILITATOR SUPERFAMILY DOMAIN-CONTAINING PROTEIN 6-LIKE"/>
    <property type="match status" value="1"/>
</dbReference>
<proteinExistence type="inferred from homology"/>
<protein>
    <recommendedName>
        <fullName evidence="8">Major facilitator superfamily associated domain-containing protein</fullName>
    </recommendedName>
</protein>
<feature type="transmembrane region" description="Helical" evidence="7">
    <location>
        <begin position="282"/>
        <end position="301"/>
    </location>
</feature>
<feature type="transmembrane region" description="Helical" evidence="7">
    <location>
        <begin position="308"/>
        <end position="328"/>
    </location>
</feature>
<dbReference type="Pfam" id="PF12832">
    <property type="entry name" value="MFS_1_like"/>
    <property type="match status" value="1"/>
</dbReference>
<dbReference type="EMBL" id="HBGZ01015030">
    <property type="protein sequence ID" value="CAD9602146.1"/>
    <property type="molecule type" value="Transcribed_RNA"/>
</dbReference>
<keyword evidence="5 7" id="KW-0472">Membrane</keyword>
<keyword evidence="4 7" id="KW-1133">Transmembrane helix</keyword>
<evidence type="ECO:0000256" key="3">
    <source>
        <dbReference type="ARBA" id="ARBA00022692"/>
    </source>
</evidence>
<feature type="region of interest" description="Disordered" evidence="6">
    <location>
        <begin position="115"/>
        <end position="139"/>
    </location>
</feature>
<dbReference type="SUPFAM" id="SSF103473">
    <property type="entry name" value="MFS general substrate transporter"/>
    <property type="match status" value="1"/>
</dbReference>
<dbReference type="InterPro" id="IPR051717">
    <property type="entry name" value="MFS_MFSD6"/>
</dbReference>
<dbReference type="Gene3D" id="1.20.1250.20">
    <property type="entry name" value="MFS general substrate transporter like domains"/>
    <property type="match status" value="1"/>
</dbReference>
<feature type="transmembrane region" description="Helical" evidence="7">
    <location>
        <begin position="192"/>
        <end position="209"/>
    </location>
</feature>
<evidence type="ECO:0000256" key="5">
    <source>
        <dbReference type="ARBA" id="ARBA00023136"/>
    </source>
</evidence>
<evidence type="ECO:0000256" key="4">
    <source>
        <dbReference type="ARBA" id="ARBA00022989"/>
    </source>
</evidence>